<organism evidence="1 2">
    <name type="scientific">Brachionus calyciflorus</name>
    <dbReference type="NCBI Taxonomy" id="104777"/>
    <lineage>
        <taxon>Eukaryota</taxon>
        <taxon>Metazoa</taxon>
        <taxon>Spiralia</taxon>
        <taxon>Gnathifera</taxon>
        <taxon>Rotifera</taxon>
        <taxon>Eurotatoria</taxon>
        <taxon>Monogononta</taxon>
        <taxon>Pseudotrocha</taxon>
        <taxon>Ploima</taxon>
        <taxon>Brachionidae</taxon>
        <taxon>Brachionus</taxon>
    </lineage>
</organism>
<dbReference type="GO" id="GO:0003676">
    <property type="term" value="F:nucleic acid binding"/>
    <property type="evidence" value="ECO:0007669"/>
    <property type="project" value="InterPro"/>
</dbReference>
<dbReference type="SUPFAM" id="SSF53098">
    <property type="entry name" value="Ribonuclease H-like"/>
    <property type="match status" value="1"/>
</dbReference>
<reference evidence="1" key="1">
    <citation type="submission" date="2021-02" db="EMBL/GenBank/DDBJ databases">
        <authorList>
            <person name="Nowell W R."/>
        </authorList>
    </citation>
    <scope>NUCLEOTIDE SEQUENCE</scope>
    <source>
        <strain evidence="1">Ploen Becks lab</strain>
    </source>
</reference>
<evidence type="ECO:0008006" key="3">
    <source>
        <dbReference type="Google" id="ProtNLM"/>
    </source>
</evidence>
<keyword evidence="2" id="KW-1185">Reference proteome</keyword>
<name>A0A814K6C3_9BILA</name>
<dbReference type="OrthoDB" id="2499658at2759"/>
<comment type="caution">
    <text evidence="1">The sequence shown here is derived from an EMBL/GenBank/DDBJ whole genome shotgun (WGS) entry which is preliminary data.</text>
</comment>
<proteinExistence type="predicted"/>
<evidence type="ECO:0000313" key="2">
    <source>
        <dbReference type="Proteomes" id="UP000663879"/>
    </source>
</evidence>
<sequence length="223" mass="24987">LKPIKAKSAFEVAGALIEIFSMFGVPVILQSDNGREFLEEWSKLETAKQLFEAVGYEGNIEEMCLNLPENEDIDTVDDVFDPRDYELNLEDDNKNPQSNVQELGATNSAQIGKNANSLLGIRENVRSNQARQAEAMRTRSKRYIPEVSIGDFVALPIPDVDRGLTEAPNLICRIVDIDYAKSLYELACEAGVLNTLFARNSFDLVKDCSIEIQIRLDKQVSLR</sequence>
<dbReference type="InterPro" id="IPR036397">
    <property type="entry name" value="RNaseH_sf"/>
</dbReference>
<gene>
    <name evidence="1" type="ORF">OXX778_LOCUS18696</name>
</gene>
<dbReference type="AlphaFoldDB" id="A0A814K6C3"/>
<dbReference type="EMBL" id="CAJNOC010005297">
    <property type="protein sequence ID" value="CAF1048266.1"/>
    <property type="molecule type" value="Genomic_DNA"/>
</dbReference>
<dbReference type="Proteomes" id="UP000663879">
    <property type="component" value="Unassembled WGS sequence"/>
</dbReference>
<dbReference type="Gene3D" id="3.30.420.10">
    <property type="entry name" value="Ribonuclease H-like superfamily/Ribonuclease H"/>
    <property type="match status" value="1"/>
</dbReference>
<evidence type="ECO:0000313" key="1">
    <source>
        <dbReference type="EMBL" id="CAF1048266.1"/>
    </source>
</evidence>
<accession>A0A814K6C3</accession>
<protein>
    <recommendedName>
        <fullName evidence="3">Integrase catalytic domain-containing protein</fullName>
    </recommendedName>
</protein>
<dbReference type="InterPro" id="IPR012337">
    <property type="entry name" value="RNaseH-like_sf"/>
</dbReference>
<feature type="non-terminal residue" evidence="1">
    <location>
        <position position="1"/>
    </location>
</feature>